<accession>A0A6P1YPY3</accession>
<dbReference type="PROSITE" id="PS50887">
    <property type="entry name" value="GGDEF"/>
    <property type="match status" value="1"/>
</dbReference>
<keyword evidence="3" id="KW-0812">Transmembrane</keyword>
<dbReference type="Pfam" id="PF00990">
    <property type="entry name" value="GGDEF"/>
    <property type="match status" value="1"/>
</dbReference>
<feature type="transmembrane region" description="Helical" evidence="3">
    <location>
        <begin position="188"/>
        <end position="208"/>
    </location>
</feature>
<dbReference type="InterPro" id="IPR029787">
    <property type="entry name" value="Nucleotide_cyclase"/>
</dbReference>
<dbReference type="Proteomes" id="UP000464751">
    <property type="component" value="Chromosome"/>
</dbReference>
<dbReference type="SUPFAM" id="SSF55073">
    <property type="entry name" value="Nucleotide cyclase"/>
    <property type="match status" value="1"/>
</dbReference>
<dbReference type="GO" id="GO:0052621">
    <property type="term" value="F:diguanylate cyclase activity"/>
    <property type="evidence" value="ECO:0007669"/>
    <property type="project" value="UniProtKB-EC"/>
</dbReference>
<dbReference type="CDD" id="cd01949">
    <property type="entry name" value="GGDEF"/>
    <property type="match status" value="1"/>
</dbReference>
<dbReference type="AlphaFoldDB" id="A0A6P1YPY3"/>
<dbReference type="Gene3D" id="3.30.70.270">
    <property type="match status" value="1"/>
</dbReference>
<evidence type="ECO:0000256" key="1">
    <source>
        <dbReference type="ARBA" id="ARBA00012528"/>
    </source>
</evidence>
<dbReference type="InterPro" id="IPR000160">
    <property type="entry name" value="GGDEF_dom"/>
</dbReference>
<reference evidence="5 6" key="1">
    <citation type="submission" date="2020-02" db="EMBL/GenBank/DDBJ databases">
        <authorList>
            <person name="Li G."/>
        </authorList>
    </citation>
    <scope>NUCLEOTIDE SEQUENCE [LARGE SCALE GENOMIC DNA]</scope>
    <source>
        <strain evidence="5 6">DSM 102029</strain>
    </source>
</reference>
<dbReference type="EMBL" id="CP048630">
    <property type="protein sequence ID" value="QIB35449.1"/>
    <property type="molecule type" value="Genomic_DNA"/>
</dbReference>
<evidence type="ECO:0000313" key="5">
    <source>
        <dbReference type="EMBL" id="QIB35449.1"/>
    </source>
</evidence>
<keyword evidence="3" id="KW-0472">Membrane</keyword>
<dbReference type="EC" id="2.7.7.65" evidence="1"/>
<dbReference type="NCBIfam" id="TIGR00254">
    <property type="entry name" value="GGDEF"/>
    <property type="match status" value="1"/>
</dbReference>
<dbReference type="KEGG" id="apra:G3A50_18335"/>
<gene>
    <name evidence="5" type="ORF">G3A50_18335</name>
</gene>
<dbReference type="GO" id="GO:1902201">
    <property type="term" value="P:negative regulation of bacterial-type flagellum-dependent cell motility"/>
    <property type="evidence" value="ECO:0007669"/>
    <property type="project" value="TreeGrafter"/>
</dbReference>
<protein>
    <recommendedName>
        <fullName evidence="1">diguanylate cyclase</fullName>
        <ecNumber evidence="1">2.7.7.65</ecNumber>
    </recommendedName>
</protein>
<feature type="domain" description="GGDEF" evidence="4">
    <location>
        <begin position="246"/>
        <end position="391"/>
    </location>
</feature>
<dbReference type="GO" id="GO:0043709">
    <property type="term" value="P:cell adhesion involved in single-species biofilm formation"/>
    <property type="evidence" value="ECO:0007669"/>
    <property type="project" value="TreeGrafter"/>
</dbReference>
<feature type="transmembrane region" description="Helical" evidence="3">
    <location>
        <begin position="6"/>
        <end position="28"/>
    </location>
</feature>
<dbReference type="RefSeq" id="WP_163076589.1">
    <property type="nucleotide sequence ID" value="NZ_CP048630.1"/>
</dbReference>
<dbReference type="GO" id="GO:0005886">
    <property type="term" value="C:plasma membrane"/>
    <property type="evidence" value="ECO:0007669"/>
    <property type="project" value="TreeGrafter"/>
</dbReference>
<evidence type="ECO:0000256" key="2">
    <source>
        <dbReference type="ARBA" id="ARBA00034247"/>
    </source>
</evidence>
<feature type="transmembrane region" description="Helical" evidence="3">
    <location>
        <begin position="150"/>
        <end position="168"/>
    </location>
</feature>
<evidence type="ECO:0000259" key="4">
    <source>
        <dbReference type="PROSITE" id="PS50887"/>
    </source>
</evidence>
<name>A0A6P1YPY3_9HYPH</name>
<dbReference type="InterPro" id="IPR043128">
    <property type="entry name" value="Rev_trsase/Diguanyl_cyclase"/>
</dbReference>
<comment type="catalytic activity">
    <reaction evidence="2">
        <text>2 GTP = 3',3'-c-di-GMP + 2 diphosphate</text>
        <dbReference type="Rhea" id="RHEA:24898"/>
        <dbReference type="ChEBI" id="CHEBI:33019"/>
        <dbReference type="ChEBI" id="CHEBI:37565"/>
        <dbReference type="ChEBI" id="CHEBI:58805"/>
        <dbReference type="EC" id="2.7.7.65"/>
    </reaction>
</comment>
<feature type="transmembrane region" description="Helical" evidence="3">
    <location>
        <begin position="115"/>
        <end position="138"/>
    </location>
</feature>
<feature type="transmembrane region" description="Helical" evidence="3">
    <location>
        <begin position="35"/>
        <end position="54"/>
    </location>
</feature>
<evidence type="ECO:0000313" key="6">
    <source>
        <dbReference type="Proteomes" id="UP000464751"/>
    </source>
</evidence>
<feature type="transmembrane region" description="Helical" evidence="3">
    <location>
        <begin position="92"/>
        <end position="109"/>
    </location>
</feature>
<dbReference type="SMART" id="SM00267">
    <property type="entry name" value="GGDEF"/>
    <property type="match status" value="1"/>
</dbReference>
<dbReference type="PANTHER" id="PTHR45138:SF9">
    <property type="entry name" value="DIGUANYLATE CYCLASE DGCM-RELATED"/>
    <property type="match status" value="1"/>
</dbReference>
<dbReference type="InterPro" id="IPR050469">
    <property type="entry name" value="Diguanylate_Cyclase"/>
</dbReference>
<keyword evidence="3" id="KW-1133">Transmembrane helix</keyword>
<feature type="transmembrane region" description="Helical" evidence="3">
    <location>
        <begin position="60"/>
        <end position="80"/>
    </location>
</feature>
<dbReference type="PANTHER" id="PTHR45138">
    <property type="entry name" value="REGULATORY COMPONENTS OF SENSORY TRANSDUCTION SYSTEM"/>
    <property type="match status" value="1"/>
</dbReference>
<organism evidence="5 6">
    <name type="scientific">Ancylobacter pratisalsi</name>
    <dbReference type="NCBI Taxonomy" id="1745854"/>
    <lineage>
        <taxon>Bacteria</taxon>
        <taxon>Pseudomonadati</taxon>
        <taxon>Pseudomonadota</taxon>
        <taxon>Alphaproteobacteria</taxon>
        <taxon>Hyphomicrobiales</taxon>
        <taxon>Xanthobacteraceae</taxon>
        <taxon>Ancylobacter</taxon>
    </lineage>
</organism>
<sequence length="407" mass="43808">MLDPWTLWAVLISISFLLACAMLYVWWLTPAEPALVQWSAALLLLALGLLGSVLHRQVPHFVVVSLSNSALLAAYGLLWSGLRRFDRKPGRPTYVLVAPAIWIVLTQLPPFSHDLVARVIVLSLMVCALLGLSIRQAWRGMGLTSKARQALVGLLGLSILMNLARILIVGHEPDNNDLELFTNPNMVWFGLVGVAMTMFLSFTLVLLVRERVELVYKSAALLDSLTGVLNRRGFLEQALLSAANGGLFAVMVLDLDHFKNINDRFGHAEGDRMLAAFARAMRESLRQSDIIGRSGGEEFIALLPGAEPAAAREAAVRIQRTFAQTSLQVGLRDADGPVVGTVSIGLAFMNLPADIPLFEIEAKLQLFIAEADGALYGAKDAGRNRIEAVGVRGAAAGSAPGAATGVA</sequence>
<proteinExistence type="predicted"/>
<keyword evidence="6" id="KW-1185">Reference proteome</keyword>
<dbReference type="FunFam" id="3.30.70.270:FF:000001">
    <property type="entry name" value="Diguanylate cyclase domain protein"/>
    <property type="match status" value="1"/>
</dbReference>
<evidence type="ECO:0000256" key="3">
    <source>
        <dbReference type="SAM" id="Phobius"/>
    </source>
</evidence>